<sequence length="484" mass="53574" precursor="true">MFKRMRSLVCLSVAAALTTPAPAMANSLDLPDIGTTASSTLTIAQEMQYGDAYMRMLRSSKPIVNDPVLNEYIDSLGHRLVANASDVKTPFTFFMIRDRNINAFAFFGGYVALHSGLFLHAQSESELASVVAHEIAHVTQRHLARSMEEQARRSPATMAALAGSLLLAIAAPEAGIAAITATTAGSMQGQINYTRSNEKEADRFGINTLSKAGFDVNAMPRFFGRLADEYRYASKPPPMLLTHPLPEDRITDSRARAQNYPARRVDPSLDYHLARARIVARYAGIDAKAAQDWFNRTEKKAAPSVKAAFQYGKALVHLDNKELDQASSILNNLIKQQPNNRFYLDALSDLYIAQDQANKAQSMLEKALQSAPNNAVLTINYANSLVKQDKNSEAVKVLQRYTHDNPEDVNGWHLLSEASIHLGLSDEDLAARAEILALKANWNKAIQYYTQASQLAELGSLKQARYDARIDQLMVQRDRFLALQ</sequence>
<keyword evidence="1 8" id="KW-0645">Protease</keyword>
<dbReference type="Gene3D" id="3.30.2010.10">
    <property type="entry name" value="Metalloproteases ('zincins'), catalytic domain"/>
    <property type="match status" value="1"/>
</dbReference>
<accession>E8LS26</accession>
<feature type="signal peptide" evidence="8">
    <location>
        <begin position="1"/>
        <end position="25"/>
    </location>
</feature>
<evidence type="ECO:0000256" key="3">
    <source>
        <dbReference type="ARBA" id="ARBA00022729"/>
    </source>
</evidence>
<dbReference type="HAMAP" id="MF_00997">
    <property type="entry name" value="Protease_BepA"/>
    <property type="match status" value="1"/>
</dbReference>
<dbReference type="InterPro" id="IPR011990">
    <property type="entry name" value="TPR-like_helical_dom_sf"/>
</dbReference>
<keyword evidence="7 8" id="KW-0482">Metalloprotease</keyword>
<keyword evidence="3 8" id="KW-0732">Signal</keyword>
<dbReference type="InterPro" id="IPR001915">
    <property type="entry name" value="Peptidase_M48"/>
</dbReference>
<dbReference type="RefSeq" id="WP_006878622.1">
    <property type="nucleotide sequence ID" value="NZ_AEVS01000040.1"/>
</dbReference>
<feature type="active site" evidence="8">
    <location>
        <position position="134"/>
    </location>
</feature>
<dbReference type="OrthoDB" id="9810445at2"/>
<dbReference type="SUPFAM" id="SSF48452">
    <property type="entry name" value="TPR-like"/>
    <property type="match status" value="1"/>
</dbReference>
<dbReference type="GO" id="GO:0008270">
    <property type="term" value="F:zinc ion binding"/>
    <property type="evidence" value="ECO:0007669"/>
    <property type="project" value="UniProtKB-UniRule"/>
</dbReference>
<keyword evidence="6 8" id="KW-0862">Zinc</keyword>
<feature type="binding site" evidence="8">
    <location>
        <position position="137"/>
    </location>
    <ligand>
        <name>Zn(2+)</name>
        <dbReference type="ChEBI" id="CHEBI:29105"/>
        <note>catalytic</note>
    </ligand>
</feature>
<keyword evidence="5 8" id="KW-0378">Hydrolase</keyword>
<evidence type="ECO:0000256" key="1">
    <source>
        <dbReference type="ARBA" id="ARBA00022670"/>
    </source>
</evidence>
<comment type="subcellular location">
    <subcellularLocation>
        <location evidence="8">Periplasm</location>
    </subcellularLocation>
</comment>
<dbReference type="EC" id="3.4.-.-" evidence="8"/>
<reference evidence="10 11" key="1">
    <citation type="journal article" date="2012" name="Int. J. Syst. Evol. Microbiol.">
        <title>Vibrio caribbeanicus sp. nov., isolated from the marine sponge Scleritoderma cyanea.</title>
        <authorList>
            <person name="Hoffmann M."/>
            <person name="Monday S.R."/>
            <person name="Allard M.W."/>
            <person name="Strain E.A."/>
            <person name="Whittaker P."/>
            <person name="Naum M."/>
            <person name="McCarthy P.J."/>
            <person name="Lopez J.V."/>
            <person name="Fischer M."/>
            <person name="Brown E.W."/>
        </authorList>
    </citation>
    <scope>NUCLEOTIDE SEQUENCE [LARGE SCALE GENOMIC DNA]</scope>
    <source>
        <strain evidence="10 11">LMG 20546</strain>
    </source>
</reference>
<organism evidence="10 11">
    <name type="scientific">Vibrio brasiliensis LMG 20546</name>
    <dbReference type="NCBI Taxonomy" id="945543"/>
    <lineage>
        <taxon>Bacteria</taxon>
        <taxon>Pseudomonadati</taxon>
        <taxon>Pseudomonadota</taxon>
        <taxon>Gammaproteobacteria</taxon>
        <taxon>Vibrionales</taxon>
        <taxon>Vibrionaceae</taxon>
        <taxon>Vibrio</taxon>
        <taxon>Vibrio oreintalis group</taxon>
    </lineage>
</organism>
<dbReference type="Gene3D" id="1.25.40.10">
    <property type="entry name" value="Tetratricopeptide repeat domain"/>
    <property type="match status" value="2"/>
</dbReference>
<feature type="active site" description="Proton donor" evidence="8">
    <location>
        <position position="202"/>
    </location>
</feature>
<comment type="cofactor">
    <cofactor evidence="8">
        <name>Zn(2+)</name>
        <dbReference type="ChEBI" id="CHEBI:29105"/>
    </cofactor>
    <text evidence="8">Binds 1 zinc ion per subunit.</text>
</comment>
<proteinExistence type="inferred from homology"/>
<feature type="domain" description="Peptidase M48" evidence="9">
    <location>
        <begin position="70"/>
        <end position="254"/>
    </location>
</feature>
<keyword evidence="2 8" id="KW-0479">Metal-binding</keyword>
<evidence type="ECO:0000256" key="7">
    <source>
        <dbReference type="ARBA" id="ARBA00023049"/>
    </source>
</evidence>
<comment type="caution">
    <text evidence="10">The sequence shown here is derived from an EMBL/GenBank/DDBJ whole genome shotgun (WGS) entry which is preliminary data.</text>
</comment>
<keyword evidence="11" id="KW-1185">Reference proteome</keyword>
<dbReference type="GO" id="GO:0051603">
    <property type="term" value="P:proteolysis involved in protein catabolic process"/>
    <property type="evidence" value="ECO:0007669"/>
    <property type="project" value="TreeGrafter"/>
</dbReference>
<keyword evidence="4 8" id="KW-0574">Periplasm</keyword>
<feature type="binding site" evidence="8">
    <location>
        <position position="198"/>
    </location>
    <ligand>
        <name>Zn(2+)</name>
        <dbReference type="ChEBI" id="CHEBI:29105"/>
        <note>catalytic</note>
    </ligand>
</feature>
<dbReference type="GO" id="GO:0004222">
    <property type="term" value="F:metalloendopeptidase activity"/>
    <property type="evidence" value="ECO:0007669"/>
    <property type="project" value="InterPro"/>
</dbReference>
<dbReference type="eggNOG" id="COG4783">
    <property type="taxonomic scope" value="Bacteria"/>
</dbReference>
<dbReference type="Pfam" id="PF14559">
    <property type="entry name" value="TPR_19"/>
    <property type="match status" value="1"/>
</dbReference>
<evidence type="ECO:0000313" key="11">
    <source>
        <dbReference type="Proteomes" id="UP000004371"/>
    </source>
</evidence>
<name>E8LS26_9VIBR</name>
<evidence type="ECO:0000259" key="9">
    <source>
        <dbReference type="Pfam" id="PF01435"/>
    </source>
</evidence>
<dbReference type="Pfam" id="PF01435">
    <property type="entry name" value="Peptidase_M48"/>
    <property type="match status" value="1"/>
</dbReference>
<dbReference type="GO" id="GO:0016020">
    <property type="term" value="C:membrane"/>
    <property type="evidence" value="ECO:0007669"/>
    <property type="project" value="InterPro"/>
</dbReference>
<dbReference type="InterPro" id="IPR030873">
    <property type="entry name" value="Protease_BepA"/>
</dbReference>
<dbReference type="CDD" id="cd07333">
    <property type="entry name" value="M48C_bepA_like"/>
    <property type="match status" value="1"/>
</dbReference>
<dbReference type="PANTHER" id="PTHR22726:SF1">
    <property type="entry name" value="METALLOENDOPEPTIDASE OMA1, MITOCHONDRIAL"/>
    <property type="match status" value="1"/>
</dbReference>
<feature type="binding site" evidence="8">
    <location>
        <position position="133"/>
    </location>
    <ligand>
        <name>Zn(2+)</name>
        <dbReference type="ChEBI" id="CHEBI:29105"/>
        <note>catalytic</note>
    </ligand>
</feature>
<evidence type="ECO:0000256" key="6">
    <source>
        <dbReference type="ARBA" id="ARBA00022833"/>
    </source>
</evidence>
<comment type="similarity">
    <text evidence="8">Belongs to the peptidase M48 family. BepA subfamily.</text>
</comment>
<dbReference type="AlphaFoldDB" id="E8LS26"/>
<dbReference type="PANTHER" id="PTHR22726">
    <property type="entry name" value="METALLOENDOPEPTIDASE OMA1"/>
    <property type="match status" value="1"/>
</dbReference>
<dbReference type="STRING" id="945543.VIBR0546_11024"/>
<dbReference type="InterPro" id="IPR051156">
    <property type="entry name" value="Mito/Outer_Membr_Metalloprot"/>
</dbReference>
<evidence type="ECO:0000256" key="8">
    <source>
        <dbReference type="HAMAP-Rule" id="MF_00997"/>
    </source>
</evidence>
<gene>
    <name evidence="10" type="ORF">VIBR0546_11024</name>
</gene>
<dbReference type="MEROPS" id="M48.023"/>
<dbReference type="GO" id="GO:0042597">
    <property type="term" value="C:periplasmic space"/>
    <property type="evidence" value="ECO:0007669"/>
    <property type="project" value="UniProtKB-SubCell"/>
</dbReference>
<dbReference type="EMBL" id="AEVS01000040">
    <property type="protein sequence ID" value="EGA66523.1"/>
    <property type="molecule type" value="Genomic_DNA"/>
</dbReference>
<evidence type="ECO:0000256" key="4">
    <source>
        <dbReference type="ARBA" id="ARBA00022764"/>
    </source>
</evidence>
<dbReference type="Proteomes" id="UP000004371">
    <property type="component" value="Unassembled WGS sequence"/>
</dbReference>
<evidence type="ECO:0000256" key="5">
    <source>
        <dbReference type="ARBA" id="ARBA00022801"/>
    </source>
</evidence>
<feature type="chain" id="PRO_5009011167" description="Putative beta-barrel assembly-enhancing protease" evidence="8">
    <location>
        <begin position="26"/>
        <end position="484"/>
    </location>
</feature>
<evidence type="ECO:0000313" key="10">
    <source>
        <dbReference type="EMBL" id="EGA66523.1"/>
    </source>
</evidence>
<comment type="function">
    <text evidence="8">Functions as both a chaperone and a metalloprotease. Maintains the integrity of the outer membrane by promoting either the assembly or the elimination of outer membrane proteins, depending on their folding state.</text>
</comment>
<protein>
    <recommendedName>
        <fullName evidence="8">Putative beta-barrel assembly-enhancing protease</fullName>
        <ecNumber evidence="8">3.4.-.-</ecNumber>
    </recommendedName>
</protein>
<evidence type="ECO:0000256" key="2">
    <source>
        <dbReference type="ARBA" id="ARBA00022723"/>
    </source>
</evidence>